<proteinExistence type="predicted"/>
<name>A0AAV4W2Y9_CAEEX</name>
<sequence length="88" mass="10450">MSDVLSNTSSQLNAHRHSRDHSTGNALWIFRLHGYLRTDWIDERINVNSSLVNNRCIDYLWIPDVIFGAFQGHPDLRKSEFLFFHRHR</sequence>
<reference evidence="1 2" key="1">
    <citation type="submission" date="2021-06" db="EMBL/GenBank/DDBJ databases">
        <title>Caerostris extrusa draft genome.</title>
        <authorList>
            <person name="Kono N."/>
            <person name="Arakawa K."/>
        </authorList>
    </citation>
    <scope>NUCLEOTIDE SEQUENCE [LARGE SCALE GENOMIC DNA]</scope>
</reference>
<evidence type="ECO:0000313" key="1">
    <source>
        <dbReference type="EMBL" id="GIY76763.1"/>
    </source>
</evidence>
<evidence type="ECO:0000313" key="2">
    <source>
        <dbReference type="Proteomes" id="UP001054945"/>
    </source>
</evidence>
<dbReference type="EMBL" id="BPLR01015530">
    <property type="protein sequence ID" value="GIY76763.1"/>
    <property type="molecule type" value="Genomic_DNA"/>
</dbReference>
<accession>A0AAV4W2Y9</accession>
<keyword evidence="2" id="KW-1185">Reference proteome</keyword>
<comment type="caution">
    <text evidence="1">The sequence shown here is derived from an EMBL/GenBank/DDBJ whole genome shotgun (WGS) entry which is preliminary data.</text>
</comment>
<protein>
    <submittedName>
        <fullName evidence="1">Uncharacterized protein</fullName>
    </submittedName>
</protein>
<dbReference type="Proteomes" id="UP001054945">
    <property type="component" value="Unassembled WGS sequence"/>
</dbReference>
<dbReference type="AlphaFoldDB" id="A0AAV4W2Y9"/>
<gene>
    <name evidence="1" type="ORF">CEXT_60421</name>
</gene>
<organism evidence="1 2">
    <name type="scientific">Caerostris extrusa</name>
    <name type="common">Bark spider</name>
    <name type="synonym">Caerostris bankana</name>
    <dbReference type="NCBI Taxonomy" id="172846"/>
    <lineage>
        <taxon>Eukaryota</taxon>
        <taxon>Metazoa</taxon>
        <taxon>Ecdysozoa</taxon>
        <taxon>Arthropoda</taxon>
        <taxon>Chelicerata</taxon>
        <taxon>Arachnida</taxon>
        <taxon>Araneae</taxon>
        <taxon>Araneomorphae</taxon>
        <taxon>Entelegynae</taxon>
        <taxon>Araneoidea</taxon>
        <taxon>Araneidae</taxon>
        <taxon>Caerostris</taxon>
    </lineage>
</organism>